<dbReference type="RefSeq" id="WP_183570954.1">
    <property type="nucleotide sequence ID" value="NZ_CBCSLB010000031.1"/>
</dbReference>
<reference evidence="1 2" key="1">
    <citation type="submission" date="2020-08" db="EMBL/GenBank/DDBJ databases">
        <title>Genomic Encyclopedia of Type Strains, Phase III (KMG-III): the genomes of soil and plant-associated and newly described type strains.</title>
        <authorList>
            <person name="Whitman W."/>
        </authorList>
    </citation>
    <scope>NUCLEOTIDE SEQUENCE [LARGE SCALE GENOMIC DNA]</scope>
    <source>
        <strain evidence="1 2">CECT 8234</strain>
    </source>
</reference>
<dbReference type="Proteomes" id="UP000518605">
    <property type="component" value="Unassembled WGS sequence"/>
</dbReference>
<proteinExistence type="predicted"/>
<evidence type="ECO:0000313" key="2">
    <source>
        <dbReference type="Proteomes" id="UP000518605"/>
    </source>
</evidence>
<evidence type="ECO:0008006" key="3">
    <source>
        <dbReference type="Google" id="ProtNLM"/>
    </source>
</evidence>
<dbReference type="Gene3D" id="3.20.20.140">
    <property type="entry name" value="Metal-dependent hydrolases"/>
    <property type="match status" value="1"/>
</dbReference>
<dbReference type="EMBL" id="JACHXW010000030">
    <property type="protein sequence ID" value="MBB3155904.1"/>
    <property type="molecule type" value="Genomic_DNA"/>
</dbReference>
<dbReference type="SUPFAM" id="SSF89550">
    <property type="entry name" value="PHP domain-like"/>
    <property type="match status" value="1"/>
</dbReference>
<name>A0A7W5GCZ0_9BACL</name>
<evidence type="ECO:0000313" key="1">
    <source>
        <dbReference type="EMBL" id="MBB3155904.1"/>
    </source>
</evidence>
<gene>
    <name evidence="1" type="ORF">FHS16_006020</name>
</gene>
<dbReference type="InterPro" id="IPR016195">
    <property type="entry name" value="Pol/histidinol_Pase-like"/>
</dbReference>
<comment type="caution">
    <text evidence="1">The sequence shown here is derived from an EMBL/GenBank/DDBJ whole genome shotgun (WGS) entry which is preliminary data.</text>
</comment>
<dbReference type="AlphaFoldDB" id="A0A7W5GCZ0"/>
<protein>
    <recommendedName>
        <fullName evidence="3">Phosphoesterase</fullName>
    </recommendedName>
</protein>
<organism evidence="1 2">
    <name type="scientific">Paenibacillus endophyticus</name>
    <dbReference type="NCBI Taxonomy" id="1294268"/>
    <lineage>
        <taxon>Bacteria</taxon>
        <taxon>Bacillati</taxon>
        <taxon>Bacillota</taxon>
        <taxon>Bacilli</taxon>
        <taxon>Bacillales</taxon>
        <taxon>Paenibacillaceae</taxon>
        <taxon>Paenibacillus</taxon>
    </lineage>
</organism>
<keyword evidence="2" id="KW-1185">Reference proteome</keyword>
<sequence length="234" mass="26452">MKLVSPYRQSGVWLKGSLHNHTTISECHHPLTTVYRMYSVYDMLAISDHNLVTPHAEESNIPTLFEAVEVSSPECHMLLVHLPEHLMDHFSYDFSVEHYDHLSAACIAHGGFSVLVHSNRVYSQDWKLEYMLAMKSYTGIEVINGDGSPQYDIAFERWDAVLPHGCRVLGFGKFVTLIGKHGEVLYEQAGRFNELTYTCRGNEGYVRIAAYLEGGFGAFSQPIFIEQGADEVVF</sequence>
<accession>A0A7W5GCZ0</accession>